<dbReference type="Proteomes" id="UP000265798">
    <property type="component" value="Unassembled WGS sequence"/>
</dbReference>
<proteinExistence type="predicted"/>
<dbReference type="AlphaFoldDB" id="A0A396Z006"/>
<evidence type="ECO:0008006" key="4">
    <source>
        <dbReference type="Google" id="ProtNLM"/>
    </source>
</evidence>
<feature type="chain" id="PRO_5017317918" description="Lipoprotein" evidence="1">
    <location>
        <begin position="23"/>
        <end position="92"/>
    </location>
</feature>
<gene>
    <name evidence="2" type="ORF">DLM75_19035</name>
</gene>
<dbReference type="OrthoDB" id="333991at2"/>
<dbReference type="EMBL" id="QHCT01000006">
    <property type="protein sequence ID" value="RHX87066.1"/>
    <property type="molecule type" value="Genomic_DNA"/>
</dbReference>
<name>A0A396Z006_9LEPT</name>
<evidence type="ECO:0000256" key="1">
    <source>
        <dbReference type="SAM" id="SignalP"/>
    </source>
</evidence>
<evidence type="ECO:0000313" key="2">
    <source>
        <dbReference type="EMBL" id="RHX87066.1"/>
    </source>
</evidence>
<dbReference type="RefSeq" id="WP_118970080.1">
    <property type="nucleotide sequence ID" value="NZ_QHCT01000006.1"/>
</dbReference>
<comment type="caution">
    <text evidence="2">The sequence shown here is derived from an EMBL/GenBank/DDBJ whole genome shotgun (WGS) entry which is preliminary data.</text>
</comment>
<organism evidence="2 3">
    <name type="scientific">Leptospira stimsonii</name>
    <dbReference type="NCBI Taxonomy" id="2202203"/>
    <lineage>
        <taxon>Bacteria</taxon>
        <taxon>Pseudomonadati</taxon>
        <taxon>Spirochaetota</taxon>
        <taxon>Spirochaetia</taxon>
        <taxon>Leptospirales</taxon>
        <taxon>Leptospiraceae</taxon>
        <taxon>Leptospira</taxon>
    </lineage>
</organism>
<keyword evidence="1" id="KW-0732">Signal</keyword>
<sequence>MKKSICKILVLTSLFFSFSQCVTHIAKVQVFDKDKITVYKNYCPMRAFATTFYAVCNPYAYYVEDYMCVVEKTGELSCNDVTEKYKNPSTKL</sequence>
<reference evidence="3" key="1">
    <citation type="submission" date="2018-05" db="EMBL/GenBank/DDBJ databases">
        <title>Leptospira yasudae sp. nov. and Leptospira stimsonii sp. nov., two pathogenic species of the genus Leptospira isolated from environmental sources.</title>
        <authorList>
            <person name="Casanovas-Massana A."/>
            <person name="Hamond C."/>
            <person name="Santos L.A."/>
            <person name="Hacker K.P."/>
            <person name="Balassiano I."/>
            <person name="Medeiros M.A."/>
            <person name="Reis M.G."/>
            <person name="Ko A.I."/>
            <person name="Wunder E.A."/>
        </authorList>
    </citation>
    <scope>NUCLEOTIDE SEQUENCE [LARGE SCALE GENOMIC DNA]</scope>
    <source>
        <strain evidence="3">Yale</strain>
    </source>
</reference>
<accession>A0A396Z006</accession>
<protein>
    <recommendedName>
        <fullName evidence="4">Lipoprotein</fullName>
    </recommendedName>
</protein>
<feature type="signal peptide" evidence="1">
    <location>
        <begin position="1"/>
        <end position="22"/>
    </location>
</feature>
<evidence type="ECO:0000313" key="3">
    <source>
        <dbReference type="Proteomes" id="UP000265798"/>
    </source>
</evidence>